<comment type="caution">
    <text evidence="2">The sequence shown here is derived from an EMBL/GenBank/DDBJ whole genome shotgun (WGS) entry which is preliminary data.</text>
</comment>
<accession>A0A0A2KFI1</accession>
<protein>
    <submittedName>
        <fullName evidence="2">Alpha/beta hydrolase fold-1</fullName>
    </submittedName>
</protein>
<dbReference type="SUPFAM" id="SSF53474">
    <property type="entry name" value="alpha/beta-Hydrolases"/>
    <property type="match status" value="1"/>
</dbReference>
<dbReference type="GO" id="GO:0017000">
    <property type="term" value="P:antibiotic biosynthetic process"/>
    <property type="evidence" value="ECO:0007669"/>
    <property type="project" value="UniProtKB-ARBA"/>
</dbReference>
<evidence type="ECO:0000259" key="1">
    <source>
        <dbReference type="Pfam" id="PF12697"/>
    </source>
</evidence>
<dbReference type="VEuPathDB" id="FungiDB:PEXP_071360"/>
<organism evidence="2 3">
    <name type="scientific">Penicillium expansum</name>
    <name type="common">Blue mold rot fungus</name>
    <dbReference type="NCBI Taxonomy" id="27334"/>
    <lineage>
        <taxon>Eukaryota</taxon>
        <taxon>Fungi</taxon>
        <taxon>Dikarya</taxon>
        <taxon>Ascomycota</taxon>
        <taxon>Pezizomycotina</taxon>
        <taxon>Eurotiomycetes</taxon>
        <taxon>Eurotiomycetidae</taxon>
        <taxon>Eurotiales</taxon>
        <taxon>Aspergillaceae</taxon>
        <taxon>Penicillium</taxon>
    </lineage>
</organism>
<dbReference type="InterPro" id="IPR000073">
    <property type="entry name" value="AB_hydrolase_1"/>
</dbReference>
<evidence type="ECO:0000313" key="2">
    <source>
        <dbReference type="EMBL" id="KGO63105.1"/>
    </source>
</evidence>
<dbReference type="RefSeq" id="XP_016603590.1">
    <property type="nucleotide sequence ID" value="XM_016741580.1"/>
</dbReference>
<dbReference type="PANTHER" id="PTHR43798">
    <property type="entry name" value="MONOACYLGLYCEROL LIPASE"/>
    <property type="match status" value="1"/>
</dbReference>
<dbReference type="AlphaFoldDB" id="A0A0A2KFI1"/>
<dbReference type="GeneID" id="27676999"/>
<gene>
    <name evidence="2" type="ORF">PEX2_043050</name>
</gene>
<dbReference type="GO" id="GO:0016020">
    <property type="term" value="C:membrane"/>
    <property type="evidence" value="ECO:0007669"/>
    <property type="project" value="TreeGrafter"/>
</dbReference>
<dbReference type="HOGENOM" id="CLU_057358_0_0_1"/>
<dbReference type="GO" id="GO:0047372">
    <property type="term" value="F:monoacylglycerol lipase activity"/>
    <property type="evidence" value="ECO:0007669"/>
    <property type="project" value="TreeGrafter"/>
</dbReference>
<reference evidence="2 3" key="1">
    <citation type="journal article" date="2015" name="Mol. Plant Microbe Interact.">
        <title>Genome, transcriptome, and functional analyses of Penicillium expansum provide new insights into secondary metabolism and pathogenicity.</title>
        <authorList>
            <person name="Ballester A.R."/>
            <person name="Marcet-Houben M."/>
            <person name="Levin E."/>
            <person name="Sela N."/>
            <person name="Selma-Lazaro C."/>
            <person name="Carmona L."/>
            <person name="Wisniewski M."/>
            <person name="Droby S."/>
            <person name="Gonzalez-Candelas L."/>
            <person name="Gabaldon T."/>
        </authorList>
    </citation>
    <scope>NUCLEOTIDE SEQUENCE [LARGE SCALE GENOMIC DNA]</scope>
    <source>
        <strain evidence="2 3">MD-8</strain>
    </source>
</reference>
<keyword evidence="3" id="KW-1185">Reference proteome</keyword>
<sequence>MSETLISYTSYNSSSNKATILLIHGGFSDGQEWDVVWPLLVAQGYHVLIPDLPAHGRSLETKPLEINDAARRLADLIEAQTHERIAHVVAMSIGAHIAAAMAAQYPERIQTLTLSGFNLFTQNLVSPILPYLVYAAQRTSGFVQKPTVEWERFHSGKGSLSTTCDIFSILFSSRDLQPITARSLVVAATREGLGADNVDHSRRLFETMSDNGSRLVQHRGMRHPWNADEPQLFADLVMSWIIGGDLPDGFEPIT</sequence>
<dbReference type="InterPro" id="IPR029058">
    <property type="entry name" value="AB_hydrolase_fold"/>
</dbReference>
<dbReference type="EMBL" id="JQFZ01000016">
    <property type="protein sequence ID" value="KGO63105.1"/>
    <property type="molecule type" value="Genomic_DNA"/>
</dbReference>
<feature type="domain" description="AB hydrolase-1" evidence="1">
    <location>
        <begin position="20"/>
        <end position="235"/>
    </location>
</feature>
<dbReference type="PANTHER" id="PTHR43798:SF5">
    <property type="entry name" value="MONOACYLGLYCEROL LIPASE ABHD6"/>
    <property type="match status" value="1"/>
</dbReference>
<dbReference type="GO" id="GO:0046464">
    <property type="term" value="P:acylglycerol catabolic process"/>
    <property type="evidence" value="ECO:0007669"/>
    <property type="project" value="TreeGrafter"/>
</dbReference>
<dbReference type="InterPro" id="IPR050266">
    <property type="entry name" value="AB_hydrolase_sf"/>
</dbReference>
<proteinExistence type="predicted"/>
<dbReference type="STRING" id="27334.A0A0A2KFI1"/>
<dbReference type="PRINTS" id="PR00111">
    <property type="entry name" value="ABHYDROLASE"/>
</dbReference>
<dbReference type="Gene3D" id="3.40.50.1820">
    <property type="entry name" value="alpha/beta hydrolase"/>
    <property type="match status" value="1"/>
</dbReference>
<keyword evidence="2" id="KW-0378">Hydrolase</keyword>
<dbReference type="GO" id="GO:0072330">
    <property type="term" value="P:monocarboxylic acid biosynthetic process"/>
    <property type="evidence" value="ECO:0007669"/>
    <property type="project" value="UniProtKB-ARBA"/>
</dbReference>
<dbReference type="Pfam" id="PF12697">
    <property type="entry name" value="Abhydrolase_6"/>
    <property type="match status" value="1"/>
</dbReference>
<evidence type="ECO:0000313" key="3">
    <source>
        <dbReference type="Proteomes" id="UP000030143"/>
    </source>
</evidence>
<name>A0A0A2KFI1_PENEN</name>
<dbReference type="Proteomes" id="UP000030143">
    <property type="component" value="Unassembled WGS sequence"/>
</dbReference>